<evidence type="ECO:0000256" key="5">
    <source>
        <dbReference type="RuleBase" id="RU361157"/>
    </source>
</evidence>
<evidence type="ECO:0000313" key="8">
    <source>
        <dbReference type="Proteomes" id="UP000620075"/>
    </source>
</evidence>
<keyword evidence="2 5" id="KW-0812">Transmembrane</keyword>
<dbReference type="PANTHER" id="PTHR43229:SF3">
    <property type="entry name" value="ABC-TYPE MULTIDRUG TRANSPORT SYSTEM, PERMEASE COMPONENT"/>
    <property type="match status" value="1"/>
</dbReference>
<dbReference type="EMBL" id="JAEKNQ010000025">
    <property type="protein sequence ID" value="MBJ7602863.1"/>
    <property type="molecule type" value="Genomic_DNA"/>
</dbReference>
<keyword evidence="4 5" id="KW-0472">Membrane</keyword>
<feature type="transmembrane region" description="Helical" evidence="5">
    <location>
        <begin position="185"/>
        <end position="207"/>
    </location>
</feature>
<protein>
    <recommendedName>
        <fullName evidence="5">Transport permease protein</fullName>
    </recommendedName>
</protein>
<dbReference type="InterPro" id="IPR051784">
    <property type="entry name" value="Nod_factor_ABC_transporter"/>
</dbReference>
<keyword evidence="5" id="KW-1003">Cell membrane</keyword>
<reference evidence="7 8" key="1">
    <citation type="submission" date="2020-10" db="EMBL/GenBank/DDBJ databases">
        <title>Ca. Dormibacterota MAGs.</title>
        <authorList>
            <person name="Montgomery K."/>
        </authorList>
    </citation>
    <scope>NUCLEOTIDE SEQUENCE [LARGE SCALE GENOMIC DNA]</scope>
    <source>
        <strain evidence="7">SC8811_S16_3</strain>
    </source>
</reference>
<evidence type="ECO:0000256" key="1">
    <source>
        <dbReference type="ARBA" id="ARBA00004141"/>
    </source>
</evidence>
<keyword evidence="5" id="KW-0813">Transport</keyword>
<evidence type="ECO:0000259" key="6">
    <source>
        <dbReference type="PROSITE" id="PS51012"/>
    </source>
</evidence>
<dbReference type="PROSITE" id="PS51012">
    <property type="entry name" value="ABC_TM2"/>
    <property type="match status" value="1"/>
</dbReference>
<feature type="transmembrane region" description="Helical" evidence="5">
    <location>
        <begin position="149"/>
        <end position="173"/>
    </location>
</feature>
<feature type="transmembrane region" description="Helical" evidence="5">
    <location>
        <begin position="66"/>
        <end position="89"/>
    </location>
</feature>
<evidence type="ECO:0000256" key="4">
    <source>
        <dbReference type="ARBA" id="ARBA00023136"/>
    </source>
</evidence>
<sequence>MSTQVMPRPSGMPVAPVSRMLLASLKARAQFYRHSPLFLVFSMLLPLMFYALFGTVFAPKSGAADFFAYLLGSYGAYAVSSIMVFNIGIGVATARAQKIDVLQRATPLPGWVAIASEIFTAMAVAVVSLIPLFIFGAAYGHVQLSAARWLLLLVSLVLGALPVLGLGLAIGYGASANNAPALANLIYLPMSFLSGLFIPLTIMPDWIQKIGVLFPTYHYGQLAWNSVGQGKEDPLWAILWLIVWAAVLFGIAARFYRRDQMRKFA</sequence>
<feature type="transmembrane region" description="Helical" evidence="5">
    <location>
        <begin position="110"/>
        <end position="137"/>
    </location>
</feature>
<feature type="transmembrane region" description="Helical" evidence="5">
    <location>
        <begin position="36"/>
        <end position="54"/>
    </location>
</feature>
<gene>
    <name evidence="7" type="ORF">JF888_06675</name>
</gene>
<feature type="domain" description="ABC transmembrane type-2" evidence="6">
    <location>
        <begin position="37"/>
        <end position="259"/>
    </location>
</feature>
<evidence type="ECO:0000256" key="2">
    <source>
        <dbReference type="ARBA" id="ARBA00022692"/>
    </source>
</evidence>
<organism evidence="7 8">
    <name type="scientific">Candidatus Dormiibacter inghamiae</name>
    <dbReference type="NCBI Taxonomy" id="3127013"/>
    <lineage>
        <taxon>Bacteria</taxon>
        <taxon>Bacillati</taxon>
        <taxon>Candidatus Dormiibacterota</taxon>
        <taxon>Candidatus Dormibacteria</taxon>
        <taxon>Candidatus Dormibacterales</taxon>
        <taxon>Candidatus Dormibacteraceae</taxon>
        <taxon>Candidatus Dormiibacter</taxon>
    </lineage>
</organism>
<accession>A0A934KHB9</accession>
<evidence type="ECO:0000256" key="3">
    <source>
        <dbReference type="ARBA" id="ARBA00022989"/>
    </source>
</evidence>
<dbReference type="InterPro" id="IPR013525">
    <property type="entry name" value="ABC2_TM"/>
</dbReference>
<keyword evidence="3 5" id="KW-1133">Transmembrane helix</keyword>
<dbReference type="PANTHER" id="PTHR43229">
    <property type="entry name" value="NODULATION PROTEIN J"/>
    <property type="match status" value="1"/>
</dbReference>
<dbReference type="RefSeq" id="WP_338177909.1">
    <property type="nucleotide sequence ID" value="NZ_JAEKNQ010000025.1"/>
</dbReference>
<dbReference type="PIRSF" id="PIRSF006648">
    <property type="entry name" value="DrrB"/>
    <property type="match status" value="1"/>
</dbReference>
<comment type="subcellular location">
    <subcellularLocation>
        <location evidence="5">Cell membrane</location>
        <topology evidence="5">Multi-pass membrane protein</topology>
    </subcellularLocation>
    <subcellularLocation>
        <location evidence="1">Membrane</location>
        <topology evidence="1">Multi-pass membrane protein</topology>
    </subcellularLocation>
</comment>
<dbReference type="AlphaFoldDB" id="A0A934KHB9"/>
<comment type="similarity">
    <text evidence="5">Belongs to the ABC-2 integral membrane protein family.</text>
</comment>
<dbReference type="InterPro" id="IPR000412">
    <property type="entry name" value="ABC_2_transport"/>
</dbReference>
<proteinExistence type="inferred from homology"/>
<dbReference type="GO" id="GO:0043190">
    <property type="term" value="C:ATP-binding cassette (ABC) transporter complex"/>
    <property type="evidence" value="ECO:0007669"/>
    <property type="project" value="InterPro"/>
</dbReference>
<dbReference type="Proteomes" id="UP000620075">
    <property type="component" value="Unassembled WGS sequence"/>
</dbReference>
<dbReference type="InterPro" id="IPR047817">
    <property type="entry name" value="ABC2_TM_bact-type"/>
</dbReference>
<dbReference type="Pfam" id="PF01061">
    <property type="entry name" value="ABC2_membrane"/>
    <property type="match status" value="1"/>
</dbReference>
<comment type="caution">
    <text evidence="7">The sequence shown here is derived from an EMBL/GenBank/DDBJ whole genome shotgun (WGS) entry which is preliminary data.</text>
</comment>
<evidence type="ECO:0000313" key="7">
    <source>
        <dbReference type="EMBL" id="MBJ7602863.1"/>
    </source>
</evidence>
<dbReference type="GO" id="GO:0140359">
    <property type="term" value="F:ABC-type transporter activity"/>
    <property type="evidence" value="ECO:0007669"/>
    <property type="project" value="InterPro"/>
</dbReference>
<name>A0A934KHB9_9BACT</name>
<feature type="transmembrane region" description="Helical" evidence="5">
    <location>
        <begin position="235"/>
        <end position="256"/>
    </location>
</feature>